<comment type="caution">
    <text evidence="2">The sequence shown here is derived from an EMBL/GenBank/DDBJ whole genome shotgun (WGS) entry which is preliminary data.</text>
</comment>
<dbReference type="InterPro" id="IPR011990">
    <property type="entry name" value="TPR-like_helical_dom_sf"/>
</dbReference>
<keyword evidence="1" id="KW-0732">Signal</keyword>
<dbReference type="Gene3D" id="1.25.40.10">
    <property type="entry name" value="Tetratricopeptide repeat domain"/>
    <property type="match status" value="1"/>
</dbReference>
<evidence type="ECO:0000313" key="2">
    <source>
        <dbReference type="EMBL" id="MFC3812721.1"/>
    </source>
</evidence>
<feature type="chain" id="PRO_5046280134" evidence="1">
    <location>
        <begin position="19"/>
        <end position="274"/>
    </location>
</feature>
<organism evidence="2 3">
    <name type="scientific">Lacihabitans lacunae</name>
    <dbReference type="NCBI Taxonomy" id="1028214"/>
    <lineage>
        <taxon>Bacteria</taxon>
        <taxon>Pseudomonadati</taxon>
        <taxon>Bacteroidota</taxon>
        <taxon>Cytophagia</taxon>
        <taxon>Cytophagales</taxon>
        <taxon>Leadbetterellaceae</taxon>
        <taxon>Lacihabitans</taxon>
    </lineage>
</organism>
<reference evidence="3" key="1">
    <citation type="journal article" date="2019" name="Int. J. Syst. Evol. Microbiol.">
        <title>The Global Catalogue of Microorganisms (GCM) 10K type strain sequencing project: providing services to taxonomists for standard genome sequencing and annotation.</title>
        <authorList>
            <consortium name="The Broad Institute Genomics Platform"/>
            <consortium name="The Broad Institute Genome Sequencing Center for Infectious Disease"/>
            <person name="Wu L."/>
            <person name="Ma J."/>
        </authorList>
    </citation>
    <scope>NUCLEOTIDE SEQUENCE [LARGE SCALE GENOMIC DNA]</scope>
    <source>
        <strain evidence="3">CECT 7956</strain>
    </source>
</reference>
<dbReference type="RefSeq" id="WP_379839614.1">
    <property type="nucleotide sequence ID" value="NZ_JBHRYQ010000001.1"/>
</dbReference>
<sequence>MKLVLTLICIINSIFVNAQSLSETLRFADSLYTNQTYELATESYKRVLFFDKNGVYTNQTYPKIADCLFQTEKYDEAATYFDLAYFSESNEEKKSDHLLKKAASLLILKQYDYALIEIYNLPEALTEEQQKEKNTLEAIIYFAKNEFEASRNSFNQVASDTTKINSLFVQNKKVDRIKPKTAKVLSMIIPGLGQLYVGDIKNGLNSFILTGGLLTLGIHSAIVNSPLDAAFAVLPWFQRYYQGGFKKAEIIAKAKIDEKRFAIYNKLLDNIQPN</sequence>
<evidence type="ECO:0000256" key="1">
    <source>
        <dbReference type="SAM" id="SignalP"/>
    </source>
</evidence>
<evidence type="ECO:0000313" key="3">
    <source>
        <dbReference type="Proteomes" id="UP001595616"/>
    </source>
</evidence>
<feature type="signal peptide" evidence="1">
    <location>
        <begin position="1"/>
        <end position="18"/>
    </location>
</feature>
<proteinExistence type="predicted"/>
<name>A0ABV7Z377_9BACT</name>
<dbReference type="EMBL" id="JBHRYQ010000001">
    <property type="protein sequence ID" value="MFC3812721.1"/>
    <property type="molecule type" value="Genomic_DNA"/>
</dbReference>
<keyword evidence="3" id="KW-1185">Reference proteome</keyword>
<protein>
    <submittedName>
        <fullName evidence="2">Tol-pal system YbgF family protein</fullName>
    </submittedName>
</protein>
<gene>
    <name evidence="2" type="ORF">ACFOOI_18810</name>
</gene>
<dbReference type="SUPFAM" id="SSF48452">
    <property type="entry name" value="TPR-like"/>
    <property type="match status" value="1"/>
</dbReference>
<dbReference type="Proteomes" id="UP001595616">
    <property type="component" value="Unassembled WGS sequence"/>
</dbReference>
<accession>A0ABV7Z377</accession>